<sequence length="252" mass="30311">MKQEITELYAHVKDLIKEEIKHKARIIIMGDFNASYDDYQQEIKSNKHSWKNSIFMTLKQYGFKDTNNFIWVNYEIIPDLIYASTNKPHVVFTDHSVVTVYFSYDNIFRIKADEWKTFTELMEELCPSKESTYLSNSRSLNRLWNEIKKQLPESIVYFKKKMRQLSKILLQLTQKKLPAYVDECKRYNYINSKLAIITDLSYRLNIDKPNILALSILEFKQFVKDLFNIVTIRFKKKDKEYKTERIKFFVDK</sequence>
<evidence type="ECO:0000313" key="1">
    <source>
        <dbReference type="EMBL" id="GET02778.1"/>
    </source>
</evidence>
<proteinExistence type="predicted"/>
<dbReference type="InterPro" id="IPR036691">
    <property type="entry name" value="Endo/exonu/phosph_ase_sf"/>
</dbReference>
<reference evidence="1" key="1">
    <citation type="submission" date="2019-10" db="EMBL/GenBank/DDBJ databases">
        <title>Conservation and host-specific expression of non-tandemly repeated heterogenous ribosome RNA gene in arbuscular mycorrhizal fungi.</title>
        <authorList>
            <person name="Maeda T."/>
            <person name="Kobayashi Y."/>
            <person name="Nakagawa T."/>
            <person name="Ezawa T."/>
            <person name="Yamaguchi K."/>
            <person name="Bino T."/>
            <person name="Nishimoto Y."/>
            <person name="Shigenobu S."/>
            <person name="Kawaguchi M."/>
        </authorList>
    </citation>
    <scope>NUCLEOTIDE SEQUENCE</scope>
    <source>
        <strain evidence="1">HR1</strain>
    </source>
</reference>
<dbReference type="Gene3D" id="3.60.10.10">
    <property type="entry name" value="Endonuclease/exonuclease/phosphatase"/>
    <property type="match status" value="1"/>
</dbReference>
<name>A0A8H3M8N2_9GLOM</name>
<gene>
    <name evidence="1" type="ORF">RCL2_002914400</name>
</gene>
<evidence type="ECO:0008006" key="3">
    <source>
        <dbReference type="Google" id="ProtNLM"/>
    </source>
</evidence>
<protein>
    <recommendedName>
        <fullName evidence="3">Endonuclease/exonuclease/phosphatase domain-containing protein</fullName>
    </recommendedName>
</protein>
<dbReference type="AlphaFoldDB" id="A0A8H3M8N2"/>
<evidence type="ECO:0000313" key="2">
    <source>
        <dbReference type="Proteomes" id="UP000615446"/>
    </source>
</evidence>
<accession>A0A8H3M8N2</accession>
<comment type="caution">
    <text evidence="1">The sequence shown here is derived from an EMBL/GenBank/DDBJ whole genome shotgun (WGS) entry which is preliminary data.</text>
</comment>
<organism evidence="1 2">
    <name type="scientific">Rhizophagus clarus</name>
    <dbReference type="NCBI Taxonomy" id="94130"/>
    <lineage>
        <taxon>Eukaryota</taxon>
        <taxon>Fungi</taxon>
        <taxon>Fungi incertae sedis</taxon>
        <taxon>Mucoromycota</taxon>
        <taxon>Glomeromycotina</taxon>
        <taxon>Glomeromycetes</taxon>
        <taxon>Glomerales</taxon>
        <taxon>Glomeraceae</taxon>
        <taxon>Rhizophagus</taxon>
    </lineage>
</organism>
<dbReference type="EMBL" id="BLAL01000315">
    <property type="protein sequence ID" value="GET02778.1"/>
    <property type="molecule type" value="Genomic_DNA"/>
</dbReference>
<dbReference type="Proteomes" id="UP000615446">
    <property type="component" value="Unassembled WGS sequence"/>
</dbReference>
<dbReference type="SUPFAM" id="SSF56219">
    <property type="entry name" value="DNase I-like"/>
    <property type="match status" value="1"/>
</dbReference>